<accession>A0ACB8R469</accession>
<evidence type="ECO:0000313" key="2">
    <source>
        <dbReference type="Proteomes" id="UP000814033"/>
    </source>
</evidence>
<reference evidence="1" key="2">
    <citation type="journal article" date="2022" name="New Phytol.">
        <title>Evolutionary transition to the ectomycorrhizal habit in the genomes of a hyperdiverse lineage of mushroom-forming fungi.</title>
        <authorList>
            <person name="Looney B."/>
            <person name="Miyauchi S."/>
            <person name="Morin E."/>
            <person name="Drula E."/>
            <person name="Courty P.E."/>
            <person name="Kohler A."/>
            <person name="Kuo A."/>
            <person name="LaButti K."/>
            <person name="Pangilinan J."/>
            <person name="Lipzen A."/>
            <person name="Riley R."/>
            <person name="Andreopoulos W."/>
            <person name="He G."/>
            <person name="Johnson J."/>
            <person name="Nolan M."/>
            <person name="Tritt A."/>
            <person name="Barry K.W."/>
            <person name="Grigoriev I.V."/>
            <person name="Nagy L.G."/>
            <person name="Hibbett D."/>
            <person name="Henrissat B."/>
            <person name="Matheny P.B."/>
            <person name="Labbe J."/>
            <person name="Martin F.M."/>
        </authorList>
    </citation>
    <scope>NUCLEOTIDE SEQUENCE</scope>
    <source>
        <strain evidence="1">FP105234-sp</strain>
    </source>
</reference>
<evidence type="ECO:0000313" key="1">
    <source>
        <dbReference type="EMBL" id="KAI0038603.1"/>
    </source>
</evidence>
<comment type="caution">
    <text evidence="1">The sequence shown here is derived from an EMBL/GenBank/DDBJ whole genome shotgun (WGS) entry which is preliminary data.</text>
</comment>
<reference evidence="1" key="1">
    <citation type="submission" date="2021-02" db="EMBL/GenBank/DDBJ databases">
        <authorList>
            <consortium name="DOE Joint Genome Institute"/>
            <person name="Ahrendt S."/>
            <person name="Looney B.P."/>
            <person name="Miyauchi S."/>
            <person name="Morin E."/>
            <person name="Drula E."/>
            <person name="Courty P.E."/>
            <person name="Chicoki N."/>
            <person name="Fauchery L."/>
            <person name="Kohler A."/>
            <person name="Kuo A."/>
            <person name="Labutti K."/>
            <person name="Pangilinan J."/>
            <person name="Lipzen A."/>
            <person name="Riley R."/>
            <person name="Andreopoulos W."/>
            <person name="He G."/>
            <person name="Johnson J."/>
            <person name="Barry K.W."/>
            <person name="Grigoriev I.V."/>
            <person name="Nagy L."/>
            <person name="Hibbett D."/>
            <person name="Henrissat B."/>
            <person name="Matheny P.B."/>
            <person name="Labbe J."/>
            <person name="Martin F."/>
        </authorList>
    </citation>
    <scope>NUCLEOTIDE SEQUENCE</scope>
    <source>
        <strain evidence="1">FP105234-sp</strain>
    </source>
</reference>
<gene>
    <name evidence="1" type="ORF">FA95DRAFT_1462398</name>
</gene>
<name>A0ACB8R469_9AGAM</name>
<dbReference type="Proteomes" id="UP000814033">
    <property type="component" value="Unassembled WGS sequence"/>
</dbReference>
<sequence>PHLHISMNGEVVARFARAYAEDPAFREKWTDAGSSDSPQFKGQCFIKGENHLLFLRINDEAPRLCIPRSEVTPLLSRIHDSPFEAAHEG</sequence>
<feature type="non-terminal residue" evidence="1">
    <location>
        <position position="1"/>
    </location>
</feature>
<keyword evidence="2" id="KW-1185">Reference proteome</keyword>
<proteinExistence type="predicted"/>
<organism evidence="1 2">
    <name type="scientific">Auriscalpium vulgare</name>
    <dbReference type="NCBI Taxonomy" id="40419"/>
    <lineage>
        <taxon>Eukaryota</taxon>
        <taxon>Fungi</taxon>
        <taxon>Dikarya</taxon>
        <taxon>Basidiomycota</taxon>
        <taxon>Agaricomycotina</taxon>
        <taxon>Agaricomycetes</taxon>
        <taxon>Russulales</taxon>
        <taxon>Auriscalpiaceae</taxon>
        <taxon>Auriscalpium</taxon>
    </lineage>
</organism>
<feature type="non-terminal residue" evidence="1">
    <location>
        <position position="89"/>
    </location>
</feature>
<dbReference type="EMBL" id="MU276456">
    <property type="protein sequence ID" value="KAI0038603.1"/>
    <property type="molecule type" value="Genomic_DNA"/>
</dbReference>
<protein>
    <submittedName>
        <fullName evidence="1">Uncharacterized protein</fullName>
    </submittedName>
</protein>